<dbReference type="GO" id="GO:0016757">
    <property type="term" value="F:glycosyltransferase activity"/>
    <property type="evidence" value="ECO:0007669"/>
    <property type="project" value="UniProtKB-KW"/>
</dbReference>
<dbReference type="EMBL" id="PKMF04000844">
    <property type="protein sequence ID" value="KAK7818122.1"/>
    <property type="molecule type" value="Genomic_DNA"/>
</dbReference>
<protein>
    <submittedName>
        <fullName evidence="6">Uncharacterized protein</fullName>
    </submittedName>
</protein>
<evidence type="ECO:0000256" key="1">
    <source>
        <dbReference type="ARBA" id="ARBA00004606"/>
    </source>
</evidence>
<reference evidence="6 7" key="1">
    <citation type="journal article" date="2018" name="Sci. Data">
        <title>The draft genome sequence of cork oak.</title>
        <authorList>
            <person name="Ramos A.M."/>
            <person name="Usie A."/>
            <person name="Barbosa P."/>
            <person name="Barros P.M."/>
            <person name="Capote T."/>
            <person name="Chaves I."/>
            <person name="Simoes F."/>
            <person name="Abreu I."/>
            <person name="Carrasquinho I."/>
            <person name="Faro C."/>
            <person name="Guimaraes J.B."/>
            <person name="Mendonca D."/>
            <person name="Nobrega F."/>
            <person name="Rodrigues L."/>
            <person name="Saibo N.J.M."/>
            <person name="Varela M.C."/>
            <person name="Egas C."/>
            <person name="Matos J."/>
            <person name="Miguel C.M."/>
            <person name="Oliveira M.M."/>
            <person name="Ricardo C.P."/>
            <person name="Goncalves S."/>
        </authorList>
    </citation>
    <scope>NUCLEOTIDE SEQUENCE [LARGE SCALE GENOMIC DNA]</scope>
    <source>
        <strain evidence="7">cv. HL8</strain>
    </source>
</reference>
<evidence type="ECO:0000256" key="4">
    <source>
        <dbReference type="ARBA" id="ARBA00023136"/>
    </source>
</evidence>
<keyword evidence="4" id="KW-0472">Membrane</keyword>
<comment type="subcellular location">
    <subcellularLocation>
        <location evidence="1">Membrane</location>
        <topology evidence="1">Single-pass type II membrane protein</topology>
    </subcellularLocation>
</comment>
<evidence type="ECO:0000256" key="2">
    <source>
        <dbReference type="ARBA" id="ARBA00022676"/>
    </source>
</evidence>
<organism evidence="6 7">
    <name type="scientific">Quercus suber</name>
    <name type="common">Cork oak</name>
    <dbReference type="NCBI Taxonomy" id="58331"/>
    <lineage>
        <taxon>Eukaryota</taxon>
        <taxon>Viridiplantae</taxon>
        <taxon>Streptophyta</taxon>
        <taxon>Embryophyta</taxon>
        <taxon>Tracheophyta</taxon>
        <taxon>Spermatophyta</taxon>
        <taxon>Magnoliopsida</taxon>
        <taxon>eudicotyledons</taxon>
        <taxon>Gunneridae</taxon>
        <taxon>Pentapetalae</taxon>
        <taxon>rosids</taxon>
        <taxon>fabids</taxon>
        <taxon>Fagales</taxon>
        <taxon>Fagaceae</taxon>
        <taxon>Quercus</taxon>
    </lineage>
</organism>
<dbReference type="AlphaFoldDB" id="A0AAW0IV54"/>
<evidence type="ECO:0000313" key="6">
    <source>
        <dbReference type="EMBL" id="KAK7818122.1"/>
    </source>
</evidence>
<evidence type="ECO:0000256" key="3">
    <source>
        <dbReference type="ARBA" id="ARBA00022679"/>
    </source>
</evidence>
<evidence type="ECO:0000313" key="7">
    <source>
        <dbReference type="Proteomes" id="UP000237347"/>
    </source>
</evidence>
<proteinExistence type="predicted"/>
<gene>
    <name evidence="6" type="ORF">CFP56_041810</name>
</gene>
<dbReference type="InterPro" id="IPR044174">
    <property type="entry name" value="BC10-like"/>
</dbReference>
<keyword evidence="3" id="KW-0808">Transferase</keyword>
<dbReference type="Pfam" id="PF02485">
    <property type="entry name" value="Branch"/>
    <property type="match status" value="1"/>
</dbReference>
<evidence type="ECO:0000256" key="5">
    <source>
        <dbReference type="ARBA" id="ARBA00023180"/>
    </source>
</evidence>
<name>A0AAW0IV54_QUESU</name>
<keyword evidence="7" id="KW-1185">Reference proteome</keyword>
<dbReference type="Proteomes" id="UP000237347">
    <property type="component" value="Unassembled WGS sequence"/>
</dbReference>
<keyword evidence="2" id="KW-0328">Glycosyltransferase</keyword>
<keyword evidence="5" id="KW-0325">Glycoprotein</keyword>
<dbReference type="PANTHER" id="PTHR31042">
    <property type="entry name" value="CORE-2/I-BRANCHING BETA-1,6-N-ACETYLGLUCOSAMINYLTRANSFERASE FAMILY PROTEIN-RELATED"/>
    <property type="match status" value="1"/>
</dbReference>
<sequence length="235" mass="27146">MKTSQAWRVGMADMQILPGPRHRPPLRRPMWIIILVLLVTLFLICAYMYPPQSSAACYVFSSRGCMSITDWLPPAPAREFTDEELASHVVIKDILNSPPILSHKSKIAFMFLTPGKFSVYVHASKEKPVHVSRYFVNRDIRSDQVIWGKISMVDAERRLLAYALQDPDNQHFVLLSDSFQDPGPHGNGRYSEHMLPEIEKKDFRKGAQWFSMKRQHAVIVVADNLYYSKFRDYCK</sequence>
<dbReference type="InterPro" id="IPR003406">
    <property type="entry name" value="Glyco_trans_14"/>
</dbReference>
<accession>A0AAW0IV54</accession>
<dbReference type="GO" id="GO:0016020">
    <property type="term" value="C:membrane"/>
    <property type="evidence" value="ECO:0007669"/>
    <property type="project" value="UniProtKB-SubCell"/>
</dbReference>
<feature type="non-terminal residue" evidence="6">
    <location>
        <position position="235"/>
    </location>
</feature>
<comment type="caution">
    <text evidence="6">The sequence shown here is derived from an EMBL/GenBank/DDBJ whole genome shotgun (WGS) entry which is preliminary data.</text>
</comment>
<dbReference type="PANTHER" id="PTHR31042:SF150">
    <property type="entry name" value="OS06G0661900 PROTEIN"/>
    <property type="match status" value="1"/>
</dbReference>